<evidence type="ECO:0000313" key="2">
    <source>
        <dbReference type="Proteomes" id="UP000182888"/>
    </source>
</evidence>
<sequence>MHCRFCTAETLAGHGMDPRVCAPLRVASP</sequence>
<accession>A0A0K2W4D8</accession>
<reference evidence="2" key="1">
    <citation type="submission" date="2014-08" db="EMBL/GenBank/DDBJ databases">
        <authorList>
            <person name="Edwards T."/>
        </authorList>
    </citation>
    <scope>NUCLEOTIDE SEQUENCE [LARGE SCALE GENOMIC DNA]</scope>
</reference>
<dbReference type="EMBL" id="CCND01000030">
    <property type="protein sequence ID" value="CDX61190.1"/>
    <property type="molecule type" value="Genomic_DNA"/>
</dbReference>
<name>A0A0K2W4D8_MESPL</name>
<protein>
    <submittedName>
        <fullName evidence="1">Uncharacterized protein</fullName>
    </submittedName>
</protein>
<dbReference type="Proteomes" id="UP000182888">
    <property type="component" value="Unassembled WGS sequence"/>
</dbReference>
<proteinExistence type="predicted"/>
<evidence type="ECO:0000313" key="1">
    <source>
        <dbReference type="EMBL" id="CDX61190.1"/>
    </source>
</evidence>
<gene>
    <name evidence="1" type="ORF">MPL1032_360017</name>
</gene>
<organism evidence="1 2">
    <name type="scientific">Mesorhizobium plurifarium</name>
    <dbReference type="NCBI Taxonomy" id="69974"/>
    <lineage>
        <taxon>Bacteria</taxon>
        <taxon>Pseudomonadati</taxon>
        <taxon>Pseudomonadota</taxon>
        <taxon>Alphaproteobacteria</taxon>
        <taxon>Hyphomicrobiales</taxon>
        <taxon>Phyllobacteriaceae</taxon>
        <taxon>Mesorhizobium</taxon>
    </lineage>
</organism>
<dbReference type="AlphaFoldDB" id="A0A0K2W4D8"/>